<comment type="catalytic activity">
    <reaction evidence="24">
        <text>presqualene diphosphate + NADPH + H(+) = squalene + diphosphate + NADP(+)</text>
        <dbReference type="Rhea" id="RHEA:22232"/>
        <dbReference type="ChEBI" id="CHEBI:15378"/>
        <dbReference type="ChEBI" id="CHEBI:15440"/>
        <dbReference type="ChEBI" id="CHEBI:33019"/>
        <dbReference type="ChEBI" id="CHEBI:57310"/>
        <dbReference type="ChEBI" id="CHEBI:57783"/>
        <dbReference type="ChEBI" id="CHEBI:58349"/>
    </reaction>
    <physiologicalReaction direction="left-to-right" evidence="24">
        <dbReference type="Rhea" id="RHEA:22233"/>
    </physiologicalReaction>
</comment>
<dbReference type="SUPFAM" id="SSF48576">
    <property type="entry name" value="Terpenoid synthases"/>
    <property type="match status" value="1"/>
</dbReference>
<evidence type="ECO:0000256" key="8">
    <source>
        <dbReference type="ARBA" id="ARBA00022548"/>
    </source>
</evidence>
<evidence type="ECO:0000256" key="13">
    <source>
        <dbReference type="ARBA" id="ARBA00022842"/>
    </source>
</evidence>
<evidence type="ECO:0000256" key="20">
    <source>
        <dbReference type="ARBA" id="ARBA00023221"/>
    </source>
</evidence>
<dbReference type="Pfam" id="PF00494">
    <property type="entry name" value="SQS_PSY"/>
    <property type="match status" value="1"/>
</dbReference>
<keyword evidence="14" id="KW-0521">NADP</keyword>
<reference evidence="28 29" key="1">
    <citation type="submission" date="2009-12" db="EMBL/GenBank/DDBJ databases">
        <title>The Genome Sequence of Anolis carolinensis (Green Anole Lizard).</title>
        <authorList>
            <consortium name="The Genome Sequencing Platform"/>
            <person name="Di Palma F."/>
            <person name="Alfoldi J."/>
            <person name="Heiman D."/>
            <person name="Young S."/>
            <person name="Grabherr M."/>
            <person name="Johnson J."/>
            <person name="Lander E.S."/>
            <person name="Lindblad-Toh K."/>
        </authorList>
    </citation>
    <scope>NUCLEOTIDE SEQUENCE [LARGE SCALE GENOMIC DNA]</scope>
    <source>
        <strain evidence="28 29">JBL SC #1</strain>
    </source>
</reference>
<evidence type="ECO:0000256" key="15">
    <source>
        <dbReference type="ARBA" id="ARBA00022989"/>
    </source>
</evidence>
<evidence type="ECO:0000256" key="17">
    <source>
        <dbReference type="ARBA" id="ARBA00023098"/>
    </source>
</evidence>
<dbReference type="InParanoid" id="G1KIG7"/>
<organism evidence="28 29">
    <name type="scientific">Anolis carolinensis</name>
    <name type="common">Green anole</name>
    <name type="synonym">American chameleon</name>
    <dbReference type="NCBI Taxonomy" id="28377"/>
    <lineage>
        <taxon>Eukaryota</taxon>
        <taxon>Metazoa</taxon>
        <taxon>Chordata</taxon>
        <taxon>Craniata</taxon>
        <taxon>Vertebrata</taxon>
        <taxon>Euteleostomi</taxon>
        <taxon>Lepidosauria</taxon>
        <taxon>Squamata</taxon>
        <taxon>Bifurcata</taxon>
        <taxon>Unidentata</taxon>
        <taxon>Episquamata</taxon>
        <taxon>Toxicofera</taxon>
        <taxon>Iguania</taxon>
        <taxon>Dactyloidae</taxon>
        <taxon>Anolis</taxon>
    </lineage>
</organism>
<dbReference type="Ensembl" id="ENSACAT00000009100.3">
    <property type="protein sequence ID" value="ENSACAP00000008909.3"/>
    <property type="gene ID" value="ENSACAG00000009101.3"/>
</dbReference>
<dbReference type="SFLD" id="SFLDS00005">
    <property type="entry name" value="Isoprenoid_Synthase_Type_I"/>
    <property type="match status" value="1"/>
</dbReference>
<proteinExistence type="inferred from homology"/>
<dbReference type="GO" id="GO:0046872">
    <property type="term" value="F:metal ion binding"/>
    <property type="evidence" value="ECO:0007669"/>
    <property type="project" value="UniProtKB-KW"/>
</dbReference>
<evidence type="ECO:0000256" key="3">
    <source>
        <dbReference type="ARBA" id="ARBA00005057"/>
    </source>
</evidence>
<evidence type="ECO:0000313" key="29">
    <source>
        <dbReference type="Proteomes" id="UP000001646"/>
    </source>
</evidence>
<dbReference type="InterPro" id="IPR006449">
    <property type="entry name" value="Squal_synth-like"/>
</dbReference>
<evidence type="ECO:0000256" key="4">
    <source>
        <dbReference type="ARBA" id="ARBA00006251"/>
    </source>
</evidence>
<dbReference type="Gene3D" id="1.10.600.10">
    <property type="entry name" value="Farnesyl Diphosphate Synthase"/>
    <property type="match status" value="1"/>
</dbReference>
<comment type="catalytic activity">
    <reaction evidence="25">
        <text>presqualene diphosphate + NADH + H(+) = squalene + diphosphate + NAD(+)</text>
        <dbReference type="Rhea" id="RHEA:22228"/>
        <dbReference type="ChEBI" id="CHEBI:15378"/>
        <dbReference type="ChEBI" id="CHEBI:15440"/>
        <dbReference type="ChEBI" id="CHEBI:33019"/>
        <dbReference type="ChEBI" id="CHEBI:57310"/>
        <dbReference type="ChEBI" id="CHEBI:57540"/>
        <dbReference type="ChEBI" id="CHEBI:57945"/>
    </reaction>
    <physiologicalReaction direction="left-to-right" evidence="25">
        <dbReference type="Rhea" id="RHEA:22229"/>
    </physiologicalReaction>
</comment>
<dbReference type="Proteomes" id="UP000001646">
    <property type="component" value="Chromosome 2"/>
</dbReference>
<keyword evidence="17" id="KW-0443">Lipid metabolism</keyword>
<keyword evidence="9" id="KW-0808">Transferase</keyword>
<evidence type="ECO:0000256" key="2">
    <source>
        <dbReference type="ARBA" id="ARBA00004477"/>
    </source>
</evidence>
<comment type="pathway">
    <text evidence="3">Terpene metabolism; lanosterol biosynthesis; lanosterol from farnesyl diphosphate: step 1/3.</text>
</comment>
<protein>
    <recommendedName>
        <fullName evidence="6">Squalene synthase</fullName>
        <ecNumber evidence="5">2.5.1.21</ecNumber>
    </recommendedName>
    <alternativeName>
        <fullName evidence="21">FPP:FPP farnesyltransferase</fullName>
    </alternativeName>
    <alternativeName>
        <fullName evidence="22">Farnesyl-diphosphate farnesyltransferase</fullName>
    </alternativeName>
</protein>
<dbReference type="STRING" id="28377.ENSACAP00000008909"/>
<keyword evidence="19" id="KW-1207">Sterol metabolism</keyword>
<comment type="subcellular location">
    <subcellularLocation>
        <location evidence="2">Endoplasmic reticulum membrane</location>
        <topology evidence="2">Multi-pass membrane protein</topology>
    </subcellularLocation>
</comment>
<dbReference type="HOGENOM" id="CLU_031981_0_2_1"/>
<dbReference type="InterPro" id="IPR008949">
    <property type="entry name" value="Isoprenoid_synthase_dom_sf"/>
</dbReference>
<keyword evidence="15" id="KW-1133">Transmembrane helix</keyword>
<sequence length="371" mass="42841">ATKPSPPVLFFLQDLLSHSLCLCYKYFNQTSCSFTAVTQALDGELHHAVCIFYLVLRALDTVEDDMTINLDPKVPILHNFHSYFYQSDWRFMESNEKDKQVLEDFPTISLEFRNLAKVYLDVIADICHKMGLRMAEVLEKKVESEKEWDKYCPYIAGLVGIGFSQLFFASKLEDPIVVQDMELTNSMGLFLQKTNIICDYYEDQLMGRELWPWEVWSKYVNKVSDLAKPKNINKAIQCMNELITNALHLSRPRLQTCYNNEQVFQGVVKIWKGQAVILMMDAISIQAVKAIMYQYVEEIYQKIPSMDPSSSRTQQIVTSVCSMSLPRGVLVSWIHYSPIYLSYMMLSVALSWQHLSMVSQAAEEYVHMGDI</sequence>
<dbReference type="GO" id="GO:0045338">
    <property type="term" value="P:farnesyl diphosphate metabolic process"/>
    <property type="evidence" value="ECO:0000318"/>
    <property type="project" value="GO_Central"/>
</dbReference>
<evidence type="ECO:0000256" key="12">
    <source>
        <dbReference type="ARBA" id="ARBA00022824"/>
    </source>
</evidence>
<evidence type="ECO:0000256" key="9">
    <source>
        <dbReference type="ARBA" id="ARBA00022679"/>
    </source>
</evidence>
<dbReference type="FunFam" id="1.10.600.10:FF:000053">
    <property type="entry name" value="Squalene synthase"/>
    <property type="match status" value="1"/>
</dbReference>
<evidence type="ECO:0000256" key="19">
    <source>
        <dbReference type="ARBA" id="ARBA00023166"/>
    </source>
</evidence>
<evidence type="ECO:0000256" key="26">
    <source>
        <dbReference type="ARBA" id="ARBA00048315"/>
    </source>
</evidence>
<dbReference type="NCBIfam" id="TIGR01559">
    <property type="entry name" value="squal_synth"/>
    <property type="match status" value="1"/>
</dbReference>
<dbReference type="eggNOG" id="KOG1459">
    <property type="taxonomic scope" value="Eukaryota"/>
</dbReference>
<dbReference type="InterPro" id="IPR002060">
    <property type="entry name" value="Squ/phyt_synthse"/>
</dbReference>
<keyword evidence="29" id="KW-1185">Reference proteome</keyword>
<name>G1KIG7_ANOCA</name>
<evidence type="ECO:0000256" key="6">
    <source>
        <dbReference type="ARBA" id="ARBA00015135"/>
    </source>
</evidence>
<dbReference type="InterPro" id="IPR044844">
    <property type="entry name" value="Trans_IPPS_euk-type"/>
</dbReference>
<evidence type="ECO:0000256" key="21">
    <source>
        <dbReference type="ARBA" id="ARBA00031079"/>
    </source>
</evidence>
<evidence type="ECO:0000256" key="7">
    <source>
        <dbReference type="ARBA" id="ARBA00022516"/>
    </source>
</evidence>
<dbReference type="PANTHER" id="PTHR11626:SF2">
    <property type="entry name" value="SQUALENE SYNTHASE"/>
    <property type="match status" value="1"/>
</dbReference>
<reference evidence="28" key="3">
    <citation type="submission" date="2025-09" db="UniProtKB">
        <authorList>
            <consortium name="Ensembl"/>
        </authorList>
    </citation>
    <scope>IDENTIFICATION</scope>
</reference>
<evidence type="ECO:0000256" key="22">
    <source>
        <dbReference type="ARBA" id="ARBA00033359"/>
    </source>
</evidence>
<evidence type="ECO:0000256" key="18">
    <source>
        <dbReference type="ARBA" id="ARBA00023136"/>
    </source>
</evidence>
<evidence type="ECO:0000313" key="28">
    <source>
        <dbReference type="Ensembl" id="ENSACAP00000008909.3"/>
    </source>
</evidence>
<keyword evidence="7" id="KW-0444">Lipid biosynthesis</keyword>
<keyword evidence="20" id="KW-0753">Steroid metabolism</keyword>
<comment type="catalytic activity">
    <reaction evidence="26">
        <text>2 (2E,6E)-farnesyl diphosphate = presqualene diphosphate + diphosphate</text>
        <dbReference type="Rhea" id="RHEA:22672"/>
        <dbReference type="ChEBI" id="CHEBI:33019"/>
        <dbReference type="ChEBI" id="CHEBI:57310"/>
        <dbReference type="ChEBI" id="CHEBI:175763"/>
    </reaction>
    <physiologicalReaction direction="left-to-right" evidence="26">
        <dbReference type="Rhea" id="RHEA:22673"/>
    </physiologicalReaction>
</comment>
<evidence type="ECO:0000256" key="27">
    <source>
        <dbReference type="ARBA" id="ARBA00048854"/>
    </source>
</evidence>
<comment type="catalytic activity">
    <reaction evidence="27">
        <text>2 (2E,6E)-farnesyl diphosphate + NADH + H(+) = squalene + 2 diphosphate + NAD(+)</text>
        <dbReference type="Rhea" id="RHEA:32299"/>
        <dbReference type="ChEBI" id="CHEBI:15378"/>
        <dbReference type="ChEBI" id="CHEBI:15440"/>
        <dbReference type="ChEBI" id="CHEBI:33019"/>
        <dbReference type="ChEBI" id="CHEBI:57540"/>
        <dbReference type="ChEBI" id="CHEBI:57945"/>
        <dbReference type="ChEBI" id="CHEBI:175763"/>
        <dbReference type="EC" id="2.5.1.21"/>
    </reaction>
    <physiologicalReaction direction="left-to-right" evidence="27">
        <dbReference type="Rhea" id="RHEA:32300"/>
    </physiologicalReaction>
</comment>
<dbReference type="GO" id="GO:0051996">
    <property type="term" value="F:squalene synthase [NAD(P)H] activity"/>
    <property type="evidence" value="ECO:0000318"/>
    <property type="project" value="GO_Central"/>
</dbReference>
<evidence type="ECO:0000256" key="10">
    <source>
        <dbReference type="ARBA" id="ARBA00022692"/>
    </source>
</evidence>
<dbReference type="PANTHER" id="PTHR11626">
    <property type="entry name" value="FARNESYL-DIPHOSPHATE FARNESYLTRANSFERASE"/>
    <property type="match status" value="1"/>
</dbReference>
<keyword evidence="10" id="KW-0812">Transmembrane</keyword>
<keyword evidence="11" id="KW-0479">Metal-binding</keyword>
<evidence type="ECO:0000256" key="1">
    <source>
        <dbReference type="ARBA" id="ARBA00001946"/>
    </source>
</evidence>
<keyword evidence="12" id="KW-0256">Endoplasmic reticulum</keyword>
<keyword evidence="18" id="KW-0472">Membrane</keyword>
<evidence type="ECO:0000256" key="5">
    <source>
        <dbReference type="ARBA" id="ARBA00012373"/>
    </source>
</evidence>
<dbReference type="AlphaFoldDB" id="G1KIG7"/>
<evidence type="ECO:0000256" key="14">
    <source>
        <dbReference type="ARBA" id="ARBA00022857"/>
    </source>
</evidence>
<dbReference type="GeneTree" id="ENSGT00390000016034"/>
<evidence type="ECO:0000256" key="16">
    <source>
        <dbReference type="ARBA" id="ARBA00023027"/>
    </source>
</evidence>
<evidence type="ECO:0000256" key="25">
    <source>
        <dbReference type="ARBA" id="ARBA00047541"/>
    </source>
</evidence>
<evidence type="ECO:0000256" key="23">
    <source>
        <dbReference type="ARBA" id="ARBA00045166"/>
    </source>
</evidence>
<dbReference type="EC" id="2.5.1.21" evidence="5"/>
<reference evidence="28" key="2">
    <citation type="submission" date="2025-08" db="UniProtKB">
        <authorList>
            <consortium name="Ensembl"/>
        </authorList>
    </citation>
    <scope>IDENTIFICATION</scope>
</reference>
<dbReference type="SFLD" id="SFLDG01018">
    <property type="entry name" value="Squalene/Phytoene_Synthase_Lik"/>
    <property type="match status" value="1"/>
</dbReference>
<dbReference type="GO" id="GO:0006695">
    <property type="term" value="P:cholesterol biosynthetic process"/>
    <property type="evidence" value="ECO:0000318"/>
    <property type="project" value="GO_Central"/>
</dbReference>
<accession>G1KIG7</accession>
<dbReference type="GO" id="GO:0005789">
    <property type="term" value="C:endoplasmic reticulum membrane"/>
    <property type="evidence" value="ECO:0000318"/>
    <property type="project" value="GO_Central"/>
</dbReference>
<comment type="function">
    <text evidence="23">Catalyzes the condensation of 2 farnesyl pyrophosphate (FPP) moieties to form squalene. Proceeds in two distinct steps. In the first half-reaction, two molecules of FPP react to form the stable presqualene diphosphate intermediate (PSQPP), with concomitant release of a proton and a molecule of inorganic diphosphate. In the second half-reaction, PSQPP undergoes heterolysis, isomerization, and reduction with NADPH or NADH to form squalene. It is the first committed enzyme of the sterol biosynthesis pathway.</text>
</comment>
<evidence type="ECO:0000256" key="24">
    <source>
        <dbReference type="ARBA" id="ARBA00047468"/>
    </source>
</evidence>
<keyword evidence="8" id="KW-0153">Cholesterol metabolism</keyword>
<keyword evidence="13" id="KW-0460">Magnesium</keyword>
<evidence type="ECO:0000256" key="11">
    <source>
        <dbReference type="ARBA" id="ARBA00022723"/>
    </source>
</evidence>
<comment type="cofactor">
    <cofactor evidence="1">
        <name>Mg(2+)</name>
        <dbReference type="ChEBI" id="CHEBI:18420"/>
    </cofactor>
</comment>
<keyword evidence="16" id="KW-0520">NAD</keyword>
<comment type="similarity">
    <text evidence="4">Belongs to the phytoene/squalene synthase family.</text>
</comment>